<organism evidence="3 4">
    <name type="scientific">Methylocaldum szegediense</name>
    <dbReference type="NCBI Taxonomy" id="73780"/>
    <lineage>
        <taxon>Bacteria</taxon>
        <taxon>Pseudomonadati</taxon>
        <taxon>Pseudomonadota</taxon>
        <taxon>Gammaproteobacteria</taxon>
        <taxon>Methylococcales</taxon>
        <taxon>Methylococcaceae</taxon>
        <taxon>Methylocaldum</taxon>
    </lineage>
</organism>
<dbReference type="InterPro" id="IPR032856">
    <property type="entry name" value="GDE_N_bis"/>
</dbReference>
<dbReference type="SUPFAM" id="SSF48208">
    <property type="entry name" value="Six-hairpin glycosidases"/>
    <property type="match status" value="1"/>
</dbReference>
<sequence>MGGAVEDAASNENQWYVAATTLRSDEPARVLKAEDTFGIFDRHGDIHQVTSSEQGLYHGGTSYLSHFELRINGQRPLILNSTIKKDNSLLAVDMTMPDLFKDDVLVIPRGSVHVFRSVVLASPARHEHLRLVNYSDQTVDLKVEFRFASDYRDIFEVRGVHRPARGTMLAPEITEDTVVLGYRGLDGELRRTHIRFHWHPDQINDSCCSTTLRLGVHGESHLHVTISCLTDGAEVPTCDYYQAIDRIGASIAAARSSVGHIVTSNEQFNDWLGRSAADLDMLVTQTDHGPYPYAGVPWFSTPFGRDGIITALQTLWIRPELAKGVITYLAATQAESLEPERDAEPGKILHEARSGEMAALGEIPFKRYYGTVDATPLFIVLAGYYFRRTGDRDFIESVWPHIERALNWIDQHGDWDGDGFVEYARHSANGLIQQGWKDSNDSVFHADGSLAPAPVALCEVQGYVYEAKLLAAELAEVLGRGKWAQRLRQEAAILKRRFNEAFWLDELNTFALALDGEKRRCSVRASNAGHALFTGIAYPDYALRTAETLLATDSFSGWGIRTVAEGQSRYNPMSYHNGSVWPHDSAIAAMGLARYGFKDKAMKILTGLFEAAVFLDLHRLPELFCGFTRLPGQGPTLYPVACSPQAWASGAVFQLLQSCLGLSFAPEKPQIRFYHPQLPSYLSWLRISNLRFDAGVIDLALTRHAHDVGINVERKEGDIEVAVVV</sequence>
<dbReference type="InterPro" id="IPR054491">
    <property type="entry name" value="MGH1-like_GH"/>
</dbReference>
<name>A0ABM9I372_9GAMM</name>
<dbReference type="InterPro" id="IPR012341">
    <property type="entry name" value="6hp_glycosidase-like_sf"/>
</dbReference>
<keyword evidence="4" id="KW-1185">Reference proteome</keyword>
<evidence type="ECO:0000259" key="1">
    <source>
        <dbReference type="Pfam" id="PF14742"/>
    </source>
</evidence>
<dbReference type="Gene3D" id="1.50.10.10">
    <property type="match status" value="1"/>
</dbReference>
<dbReference type="Proteomes" id="UP001162030">
    <property type="component" value="Chromosome"/>
</dbReference>
<evidence type="ECO:0000313" key="4">
    <source>
        <dbReference type="Proteomes" id="UP001162030"/>
    </source>
</evidence>
<accession>A0ABM9I372</accession>
<dbReference type="EMBL" id="OX458333">
    <property type="protein sequence ID" value="CAI8861126.1"/>
    <property type="molecule type" value="Genomic_DNA"/>
</dbReference>
<feature type="domain" description="Putative glycogen debranching enzyme N-terminal" evidence="1">
    <location>
        <begin position="31"/>
        <end position="224"/>
    </location>
</feature>
<dbReference type="Pfam" id="PF22422">
    <property type="entry name" value="MGH1-like_GH"/>
    <property type="match status" value="1"/>
</dbReference>
<proteinExistence type="predicted"/>
<feature type="domain" description="Mannosylglycerate hydrolase MGH1-like glycoside hydrolase" evidence="2">
    <location>
        <begin position="310"/>
        <end position="610"/>
    </location>
</feature>
<gene>
    <name evidence="3" type="ORF">MSZNOR_2695</name>
</gene>
<evidence type="ECO:0000259" key="2">
    <source>
        <dbReference type="Pfam" id="PF22422"/>
    </source>
</evidence>
<dbReference type="Pfam" id="PF14742">
    <property type="entry name" value="GDE_N_bis"/>
    <property type="match status" value="1"/>
</dbReference>
<dbReference type="InterPro" id="IPR008928">
    <property type="entry name" value="6-hairpin_glycosidase_sf"/>
</dbReference>
<protein>
    <submittedName>
        <fullName evidence="3">Glycogen debranching enzyme</fullName>
    </submittedName>
</protein>
<reference evidence="3 4" key="1">
    <citation type="submission" date="2023-03" db="EMBL/GenBank/DDBJ databases">
        <authorList>
            <person name="Pearce D."/>
        </authorList>
    </citation>
    <scope>NUCLEOTIDE SEQUENCE [LARGE SCALE GENOMIC DNA]</scope>
    <source>
        <strain evidence="3">Msz</strain>
    </source>
</reference>
<evidence type="ECO:0000313" key="3">
    <source>
        <dbReference type="EMBL" id="CAI8861126.1"/>
    </source>
</evidence>